<dbReference type="Pfam" id="PF08281">
    <property type="entry name" value="Sigma70_r4_2"/>
    <property type="match status" value="1"/>
</dbReference>
<dbReference type="SUPFAM" id="SSF88659">
    <property type="entry name" value="Sigma3 and sigma4 domains of RNA polymerase sigma factors"/>
    <property type="match status" value="1"/>
</dbReference>
<dbReference type="GO" id="GO:0016987">
    <property type="term" value="F:sigma factor activity"/>
    <property type="evidence" value="ECO:0007669"/>
    <property type="project" value="UniProtKB-KW"/>
</dbReference>
<dbReference type="SUPFAM" id="SSF88946">
    <property type="entry name" value="Sigma2 domain of RNA polymerase sigma factors"/>
    <property type="match status" value="1"/>
</dbReference>
<dbReference type="InterPro" id="IPR039425">
    <property type="entry name" value="RNA_pol_sigma-70-like"/>
</dbReference>
<dbReference type="InterPro" id="IPR036388">
    <property type="entry name" value="WH-like_DNA-bd_sf"/>
</dbReference>
<evidence type="ECO:0000259" key="7">
    <source>
        <dbReference type="Pfam" id="PF04542"/>
    </source>
</evidence>
<feature type="domain" description="RNA polymerase sigma-70 region 2" evidence="7">
    <location>
        <begin position="34"/>
        <end position="101"/>
    </location>
</feature>
<dbReference type="PANTHER" id="PTHR43133">
    <property type="entry name" value="RNA POLYMERASE ECF-TYPE SIGMA FACTO"/>
    <property type="match status" value="1"/>
</dbReference>
<sequence length="198" mass="21671">MDSAFLTTAQIDPVVHDAAHGDAAAVRALTRLIAPAIRKYCRSRLGRRDLGYVCADDVAQDICVAVLQALPHYRDRGGSFLFVVRAIASNKVADAFRRAARERSHPTPDPPDVPVDDRDDPERRLVNADLGHELGRLLRQLPRRQRDILVLRVVVGLSASETARALGLSPGNVRTSQHRALARLRSLATASPDSLQPP</sequence>
<dbReference type="GO" id="GO:0003677">
    <property type="term" value="F:DNA binding"/>
    <property type="evidence" value="ECO:0007669"/>
    <property type="project" value="UniProtKB-KW"/>
</dbReference>
<proteinExistence type="inferred from homology"/>
<dbReference type="OrthoDB" id="160825at2"/>
<dbReference type="GO" id="GO:0006352">
    <property type="term" value="P:DNA-templated transcription initiation"/>
    <property type="evidence" value="ECO:0007669"/>
    <property type="project" value="InterPro"/>
</dbReference>
<dbReference type="CDD" id="cd06171">
    <property type="entry name" value="Sigma70_r4"/>
    <property type="match status" value="1"/>
</dbReference>
<evidence type="ECO:0000256" key="3">
    <source>
        <dbReference type="ARBA" id="ARBA00023082"/>
    </source>
</evidence>
<dbReference type="PANTHER" id="PTHR43133:SF58">
    <property type="entry name" value="ECF RNA POLYMERASE SIGMA FACTOR SIGD"/>
    <property type="match status" value="1"/>
</dbReference>
<accession>H8GE99</accession>
<dbReference type="Proteomes" id="UP000004705">
    <property type="component" value="Chromosome"/>
</dbReference>
<keyword evidence="2" id="KW-0805">Transcription regulation</keyword>
<dbReference type="Gene3D" id="1.10.10.10">
    <property type="entry name" value="Winged helix-like DNA-binding domain superfamily/Winged helix DNA-binding domain"/>
    <property type="match status" value="1"/>
</dbReference>
<evidence type="ECO:0000256" key="6">
    <source>
        <dbReference type="SAM" id="MobiDB-lite"/>
    </source>
</evidence>
<dbReference type="RefSeq" id="WP_005444672.1">
    <property type="nucleotide sequence ID" value="NZ_CM001466.1"/>
</dbReference>
<dbReference type="Pfam" id="PF04542">
    <property type="entry name" value="Sigma70_r2"/>
    <property type="match status" value="1"/>
</dbReference>
<dbReference type="EMBL" id="CM001466">
    <property type="protein sequence ID" value="EHY90981.1"/>
    <property type="molecule type" value="Genomic_DNA"/>
</dbReference>
<evidence type="ECO:0000256" key="4">
    <source>
        <dbReference type="ARBA" id="ARBA00023125"/>
    </source>
</evidence>
<dbReference type="NCBIfam" id="NF007230">
    <property type="entry name" value="PRK09648.1"/>
    <property type="match status" value="1"/>
</dbReference>
<dbReference type="InterPro" id="IPR013249">
    <property type="entry name" value="RNA_pol_sigma70_r4_t2"/>
</dbReference>
<reference evidence="9 10" key="1">
    <citation type="journal article" date="2012" name="Stand. Genomic Sci.">
        <title>Genome sequence of the soil bacterium Saccharomonospora azurea type strain (NA-128(T)).</title>
        <authorList>
            <person name="Klenk H.P."/>
            <person name="Held B."/>
            <person name="Lucas S."/>
            <person name="Lapidus A."/>
            <person name="Copeland A."/>
            <person name="Hammon N."/>
            <person name="Pitluck S."/>
            <person name="Goodwin L.A."/>
            <person name="Han C."/>
            <person name="Tapia R."/>
            <person name="Brambilla E.M."/>
            <person name="Potter G."/>
            <person name="Land M."/>
            <person name="Ivanova N."/>
            <person name="Rohde M."/>
            <person name="Goker M."/>
            <person name="Detter J.C."/>
            <person name="Kyrpides N.C."/>
            <person name="Woyke T."/>
        </authorList>
    </citation>
    <scope>NUCLEOTIDE SEQUENCE [LARGE SCALE GENOMIC DNA]</scope>
    <source>
        <strain evidence="9 10">NA-128</strain>
    </source>
</reference>
<keyword evidence="5" id="KW-0804">Transcription</keyword>
<evidence type="ECO:0000256" key="5">
    <source>
        <dbReference type="ARBA" id="ARBA00023163"/>
    </source>
</evidence>
<dbReference type="InterPro" id="IPR013324">
    <property type="entry name" value="RNA_pol_sigma_r3/r4-like"/>
</dbReference>
<feature type="domain" description="RNA polymerase sigma factor 70 region 4 type 2" evidence="8">
    <location>
        <begin position="133"/>
        <end position="184"/>
    </location>
</feature>
<dbReference type="InterPro" id="IPR014284">
    <property type="entry name" value="RNA_pol_sigma-70_dom"/>
</dbReference>
<protein>
    <submittedName>
        <fullName evidence="9">RNA polymerase sigma factor, sigma-70 family</fullName>
    </submittedName>
</protein>
<evidence type="ECO:0000256" key="2">
    <source>
        <dbReference type="ARBA" id="ARBA00023015"/>
    </source>
</evidence>
<dbReference type="Gene3D" id="1.10.1740.10">
    <property type="match status" value="1"/>
</dbReference>
<name>H8GE99_9PSEU</name>
<dbReference type="InterPro" id="IPR013325">
    <property type="entry name" value="RNA_pol_sigma_r2"/>
</dbReference>
<gene>
    <name evidence="9" type="ORF">SacazDRAFT_04131</name>
</gene>
<dbReference type="AlphaFoldDB" id="H8GE99"/>
<keyword evidence="3" id="KW-0731">Sigma factor</keyword>
<dbReference type="InterPro" id="IPR007627">
    <property type="entry name" value="RNA_pol_sigma70_r2"/>
</dbReference>
<keyword evidence="4" id="KW-0238">DNA-binding</keyword>
<organism evidence="9 10">
    <name type="scientific">Saccharomonospora azurea NA-128</name>
    <dbReference type="NCBI Taxonomy" id="882081"/>
    <lineage>
        <taxon>Bacteria</taxon>
        <taxon>Bacillati</taxon>
        <taxon>Actinomycetota</taxon>
        <taxon>Actinomycetes</taxon>
        <taxon>Pseudonocardiales</taxon>
        <taxon>Pseudonocardiaceae</taxon>
        <taxon>Saccharomonospora</taxon>
    </lineage>
</organism>
<evidence type="ECO:0000256" key="1">
    <source>
        <dbReference type="ARBA" id="ARBA00010641"/>
    </source>
</evidence>
<comment type="similarity">
    <text evidence="1">Belongs to the sigma-70 factor family. ECF subfamily.</text>
</comment>
<feature type="region of interest" description="Disordered" evidence="6">
    <location>
        <begin position="98"/>
        <end position="121"/>
    </location>
</feature>
<evidence type="ECO:0000259" key="8">
    <source>
        <dbReference type="Pfam" id="PF08281"/>
    </source>
</evidence>
<evidence type="ECO:0000313" key="9">
    <source>
        <dbReference type="EMBL" id="EHY90981.1"/>
    </source>
</evidence>
<keyword evidence="10" id="KW-1185">Reference proteome</keyword>
<dbReference type="NCBIfam" id="TIGR02937">
    <property type="entry name" value="sigma70-ECF"/>
    <property type="match status" value="1"/>
</dbReference>
<evidence type="ECO:0000313" key="10">
    <source>
        <dbReference type="Proteomes" id="UP000004705"/>
    </source>
</evidence>
<dbReference type="HOGENOM" id="CLU_047691_10_1_11"/>